<dbReference type="InterPro" id="IPR050628">
    <property type="entry name" value="SNF2_RAD54_helicase_TF"/>
</dbReference>
<evidence type="ECO:0000256" key="3">
    <source>
        <dbReference type="ARBA" id="ARBA00022741"/>
    </source>
</evidence>
<accession>A0AAD9ZBV7</accession>
<dbReference type="GO" id="GO:0005634">
    <property type="term" value="C:nucleus"/>
    <property type="evidence" value="ECO:0007669"/>
    <property type="project" value="TreeGrafter"/>
</dbReference>
<keyword evidence="1" id="KW-0489">Methyltransferase</keyword>
<evidence type="ECO:0000256" key="4">
    <source>
        <dbReference type="ARBA" id="ARBA00022801"/>
    </source>
</evidence>
<dbReference type="GO" id="GO:0005524">
    <property type="term" value="F:ATP binding"/>
    <property type="evidence" value="ECO:0007669"/>
    <property type="project" value="UniProtKB-KW"/>
</dbReference>
<feature type="compositionally biased region" description="Basic residues" evidence="6">
    <location>
        <begin position="267"/>
        <end position="276"/>
    </location>
</feature>
<organism evidence="8 9">
    <name type="scientific">Lepraria neglecta</name>
    <dbReference type="NCBI Taxonomy" id="209136"/>
    <lineage>
        <taxon>Eukaryota</taxon>
        <taxon>Fungi</taxon>
        <taxon>Dikarya</taxon>
        <taxon>Ascomycota</taxon>
        <taxon>Pezizomycotina</taxon>
        <taxon>Lecanoromycetes</taxon>
        <taxon>OSLEUM clade</taxon>
        <taxon>Lecanoromycetidae</taxon>
        <taxon>Lecanorales</taxon>
        <taxon>Lecanorineae</taxon>
        <taxon>Stereocaulaceae</taxon>
        <taxon>Lepraria</taxon>
    </lineage>
</organism>
<dbReference type="PANTHER" id="PTHR45626">
    <property type="entry name" value="TRANSCRIPTION TERMINATION FACTOR 2-RELATED"/>
    <property type="match status" value="1"/>
</dbReference>
<comment type="caution">
    <text evidence="8">The sequence shown here is derived from an EMBL/GenBank/DDBJ whole genome shotgun (WGS) entry which is preliminary data.</text>
</comment>
<dbReference type="InterPro" id="IPR001525">
    <property type="entry name" value="C5_MeTfrase"/>
</dbReference>
<feature type="compositionally biased region" description="Basic and acidic residues" evidence="6">
    <location>
        <begin position="2110"/>
        <end position="2121"/>
    </location>
</feature>
<evidence type="ECO:0000259" key="7">
    <source>
        <dbReference type="SMART" id="SM00487"/>
    </source>
</evidence>
<dbReference type="Pfam" id="PF00145">
    <property type="entry name" value="DNA_methylase"/>
    <property type="match status" value="1"/>
</dbReference>
<keyword evidence="2" id="KW-0808">Transferase</keyword>
<dbReference type="InterPro" id="IPR038718">
    <property type="entry name" value="SNF2-like_sf"/>
</dbReference>
<feature type="region of interest" description="Disordered" evidence="6">
    <location>
        <begin position="2110"/>
        <end position="2133"/>
    </location>
</feature>
<evidence type="ECO:0000256" key="1">
    <source>
        <dbReference type="ARBA" id="ARBA00022603"/>
    </source>
</evidence>
<keyword evidence="9" id="KW-1185">Reference proteome</keyword>
<feature type="region of interest" description="Disordered" evidence="6">
    <location>
        <begin position="102"/>
        <end position="167"/>
    </location>
</feature>
<dbReference type="SUPFAM" id="SSF52540">
    <property type="entry name" value="P-loop containing nucleoside triphosphate hydrolases"/>
    <property type="match status" value="1"/>
</dbReference>
<keyword evidence="4" id="KW-0378">Hydrolase</keyword>
<dbReference type="InterPro" id="IPR014001">
    <property type="entry name" value="Helicase_ATP-bd"/>
</dbReference>
<feature type="compositionally biased region" description="Polar residues" evidence="6">
    <location>
        <begin position="141"/>
        <end position="157"/>
    </location>
</feature>
<sequence length="2402" mass="270438">MAPRRRPPPQAASGALGGLSTNESSRDEILQCARILFERREVIEENLSSISLPGSDVSMNKLADFVDSQKLKAFMNTSYDPRNTQAILLQYADYCMNVNPEPAPANPQVPTSTTGLFTRPQKRKIDDESTTQEGLPGAKRQLTSLPISAEDATNTVRAGSDNKDADVDLQDSAPLLSLDAANANKTTPSSPEKQPESTHDQLPTQEPGRSGKNGVAKDVEHPAEPTKKGAQKVPSKTKSSSDDATGAKTDGKAKRAEKTTTGGKFGGKNKSKNTKKEKKDDDNDDASENEFFTFTPGIDQNLPALSDIQDIFNDITSRAYESGFNEAVDLLDGRVINVATMCSGTESPLLALDMICDALKRIFKKELQFKHLFSAEIVPFKQAYIERNFAPAILFRDMREIAEAKQKGGKAHTAYGALADVPNNVHLLIAGFSCVDLSKLSRWNKKLTDLGESGDTFRSIMRYAKEYRPAIIILENVKTANWKFVKAVMQNDQEEVRKLMTADKAEFENVWDDGDPAYACCWINVDTKNYYIPHTRQRVYMFCISRELWHNKDYAGLDLEKIEKETLATFALKMREFRRPASVSVEAFLLPPDDRRLHRAKDEISKVGSKTRKDVDWALCQGRYEDYRAAQNLGRKRPITRWVNGGSAQSPDYWWSVYVQNQVERLWDTFEISFLRNIVRGFDAQYKTRVWELSQNIDRFKDHTHFGIANCITPTGQPFLTTRGGPIVGLEVMALQGLPTNKLLLSRETQRELQDLAGNAMTSTVIGIAIICAFIAGHAQLEVATKPEKAKAPLEVSQVNDPMDLDHVEGKKIPNTTPPIEDMNLEHLQDEAILDIVGVEPHSLVELHKISKKSSRLCYCEGPHLNTKAPILDCRLCGHHICMKCGGIPQHDYTSRNQTLHKRTAPQNFSKAIKKALPMVVKIFEFGLEDIETLGESARLDSEDNDWSDFKKAIASAFGEELRFQCVKRSYCWTVIFEGASCRLELVFTEGEVFWQLFGKPSPTAPANSTLCQLLKYPIARMVVRESDILQGSWEFRLPMTHTFKIMIKGEGRKIQSLESRLGLQADEFADKKTWSHLRITTVSALGVTIDCGISGVFELLPRCGTAMGTLHKRISHGQPTDVQGWNEPEKPLYLLFDPERIGHENVDHYVFATNIDRLSYGETRSVIARVSSKWRPTDGPPVTMNCSVSGEWLKCGAKLRASQGLTNATCCVPLPDPITPVSPVIACPAGTIALLSCKVPQAIQYMTGWSRGDWTTVDKVNESQMFTKLTWLTERARDLQGFQDTERPLILPNDTTQCGKCAPTKPDLRWRRAKETQRVTRILAYEDPQQAGEYERALKVRANAFQIRTRIDGQGNGCVQIGINLTTMAHRLLTELKASANEVHGLVWQLYTDYDMPSSYKLYPFTLRDNYQEAQAGYQFPAAQADRERPELRVEQQKSLTWMLLQEDPETRFTQEEIEETTIPQLNWRAVVRAKKSYPVLGGVLADEVGYGKTATTLALIHKQSDKAPHTAIVTRPGLISLKATLVLVPAHLVLQWKEQVDKFLGTELEVLVLAGQGALAKTTLQRFKDADIIIASKNIFGSQSYWSKMGSFAALPDPAVYTGRAFEAWLDRAITDVGEHTKVLQDIQELQRLETIQETRRLSRPQERELERINGRLKGRLYEQLRCNFKSTLKGKLNLATKAKAQKLDILALVKSLKDALKPKSLSFFATWLKVELEQKEKDETLLRGIPTKRLRGAKYVKIVGDAAKALTDEVPKKAEERSYKNMEFKTPAQMKSPCFQMFLYNRLVLDEYTYLNDTEDAAIRKLVTDKRWILSGTPDLGDFHSVHRMAALIGANLGVVDDATGVLRQKTIQSMRNAKTWAEKFQGHIKFFTTAWHEEKRKIAQKFLSDFVRQNFAKDIDITVKEHTHAVKLYHGELLLYIELQQLLESNLMKLVLRGSSRAERAIVRRQQSCVEGSKTAEEALLKKCSYDDQCYKLKKSKGSELTLDPTKDLVDRLNRETDQISGELANHLLHAEILNKFLEDAGHLKQDDSKPVQRHPKDHYGKWKDSVGHGTFGDQETTEKIKELIANAKSMVENGITTEDEEKFYRDPLTKKEIEAEKKALETRKKEVKEEKKKQRTKANKKQKELQNLLKAEATARMKGLDDDGRDDDDNDKEVPEEDEQDVYVEPLDPRGDKFNQQIFADQHEYCAAITTTLRKHIGVLRSFSTELVSRTRAHRFFNTSRNIQLWRTRTGQAVTCDLCKQTPPRSRDILVNTSCGHVTCTTCYANATHVEHCLLSQLGICEAPAEGYRLKTAEEVGVQAENKGVYGSKLDSIIALINKKLPGDEQVLVFIQFDNLMMKYSKAFKESSISNYALSQSAGGAAVQMLNDFQTNTSEQKVKVLMLNSSNETAAGA</sequence>
<feature type="compositionally biased region" description="Acidic residues" evidence="6">
    <location>
        <begin position="2152"/>
        <end position="2171"/>
    </location>
</feature>
<dbReference type="Gene3D" id="3.40.50.10810">
    <property type="entry name" value="Tandem AAA-ATPase domain"/>
    <property type="match status" value="1"/>
</dbReference>
<reference evidence="8" key="1">
    <citation type="submission" date="2022-11" db="EMBL/GenBank/DDBJ databases">
        <title>Chromosomal genome sequence assembly and mating type (MAT) locus characterization of the leprose asexual lichenized fungus Lepraria neglecta (Nyl.) Erichsen.</title>
        <authorList>
            <person name="Allen J.L."/>
            <person name="Pfeffer B."/>
        </authorList>
    </citation>
    <scope>NUCLEOTIDE SEQUENCE</scope>
    <source>
        <strain evidence="8">Allen 5258</strain>
    </source>
</reference>
<gene>
    <name evidence="8" type="ORF">OEA41_002037</name>
</gene>
<feature type="region of interest" description="Disordered" evidence="6">
    <location>
        <begin position="182"/>
        <end position="291"/>
    </location>
</feature>
<evidence type="ECO:0000313" key="9">
    <source>
        <dbReference type="Proteomes" id="UP001276659"/>
    </source>
</evidence>
<proteinExistence type="predicted"/>
<feature type="compositionally biased region" description="Basic and acidic residues" evidence="6">
    <location>
        <begin position="2046"/>
        <end position="2055"/>
    </location>
</feature>
<dbReference type="Gene3D" id="3.40.50.150">
    <property type="entry name" value="Vaccinia Virus protein VP39"/>
    <property type="match status" value="1"/>
</dbReference>
<dbReference type="SUPFAM" id="SSF53335">
    <property type="entry name" value="S-adenosyl-L-methionine-dependent methyltransferases"/>
    <property type="match status" value="1"/>
</dbReference>
<feature type="compositionally biased region" description="Basic and acidic residues" evidence="6">
    <location>
        <begin position="249"/>
        <end position="258"/>
    </location>
</feature>
<feature type="compositionally biased region" description="Basic and acidic residues" evidence="6">
    <location>
        <begin position="215"/>
        <end position="227"/>
    </location>
</feature>
<feature type="region of interest" description="Disordered" evidence="6">
    <location>
        <begin position="1"/>
        <end position="23"/>
    </location>
</feature>
<feature type="region of interest" description="Disordered" evidence="6">
    <location>
        <begin position="2034"/>
        <end position="2063"/>
    </location>
</feature>
<dbReference type="InterPro" id="IPR027417">
    <property type="entry name" value="P-loop_NTPase"/>
</dbReference>
<name>A0AAD9ZBV7_9LECA</name>
<dbReference type="PANTHER" id="PTHR45626:SF26">
    <property type="entry name" value="FAMILY HELICASE, PUTATIVE (AFU_ORTHOLOGUE AFUA_2G09120)-RELATED"/>
    <property type="match status" value="1"/>
</dbReference>
<dbReference type="GO" id="GO:0016787">
    <property type="term" value="F:hydrolase activity"/>
    <property type="evidence" value="ECO:0007669"/>
    <property type="project" value="UniProtKB-KW"/>
</dbReference>
<dbReference type="Pfam" id="PF00176">
    <property type="entry name" value="SNF2-rel_dom"/>
    <property type="match status" value="1"/>
</dbReference>
<dbReference type="GO" id="GO:0008094">
    <property type="term" value="F:ATP-dependent activity, acting on DNA"/>
    <property type="evidence" value="ECO:0007669"/>
    <property type="project" value="TreeGrafter"/>
</dbReference>
<evidence type="ECO:0000313" key="8">
    <source>
        <dbReference type="EMBL" id="KAK3174791.1"/>
    </source>
</evidence>
<evidence type="ECO:0000256" key="2">
    <source>
        <dbReference type="ARBA" id="ARBA00022679"/>
    </source>
</evidence>
<dbReference type="InterPro" id="IPR000330">
    <property type="entry name" value="SNF2_N"/>
</dbReference>
<evidence type="ECO:0000256" key="6">
    <source>
        <dbReference type="SAM" id="MobiDB-lite"/>
    </source>
</evidence>
<dbReference type="GO" id="GO:0032259">
    <property type="term" value="P:methylation"/>
    <property type="evidence" value="ECO:0007669"/>
    <property type="project" value="UniProtKB-KW"/>
</dbReference>
<dbReference type="GO" id="GO:0008168">
    <property type="term" value="F:methyltransferase activity"/>
    <property type="evidence" value="ECO:0007669"/>
    <property type="project" value="UniProtKB-KW"/>
</dbReference>
<dbReference type="GO" id="GO:0006281">
    <property type="term" value="P:DNA repair"/>
    <property type="evidence" value="ECO:0007669"/>
    <property type="project" value="TreeGrafter"/>
</dbReference>
<dbReference type="InterPro" id="IPR029063">
    <property type="entry name" value="SAM-dependent_MTases_sf"/>
</dbReference>
<keyword evidence="3" id="KW-0547">Nucleotide-binding</keyword>
<protein>
    <recommendedName>
        <fullName evidence="7">Helicase ATP-binding domain-containing protein</fullName>
    </recommendedName>
</protein>
<feature type="region of interest" description="Disordered" evidence="6">
    <location>
        <begin position="2145"/>
        <end position="2178"/>
    </location>
</feature>
<feature type="domain" description="Helicase ATP-binding" evidence="7">
    <location>
        <begin position="1429"/>
        <end position="1856"/>
    </location>
</feature>
<dbReference type="Proteomes" id="UP001276659">
    <property type="component" value="Unassembled WGS sequence"/>
</dbReference>
<dbReference type="SMART" id="SM00487">
    <property type="entry name" value="DEXDc"/>
    <property type="match status" value="1"/>
</dbReference>
<feature type="compositionally biased region" description="Polar residues" evidence="6">
    <location>
        <begin position="183"/>
        <end position="192"/>
    </location>
</feature>
<keyword evidence="5" id="KW-0067">ATP-binding</keyword>
<evidence type="ECO:0000256" key="5">
    <source>
        <dbReference type="ARBA" id="ARBA00022840"/>
    </source>
</evidence>
<dbReference type="EMBL" id="JASNWA010000006">
    <property type="protein sequence ID" value="KAK3174791.1"/>
    <property type="molecule type" value="Genomic_DNA"/>
</dbReference>